<protein>
    <submittedName>
        <fullName evidence="1">LPS-assembly lipoprotein</fullName>
    </submittedName>
</protein>
<organism evidence="1 2">
    <name type="scientific">Thalassovita litoralis</name>
    <dbReference type="NCBI Taxonomy" id="1010611"/>
    <lineage>
        <taxon>Bacteria</taxon>
        <taxon>Pseudomonadati</taxon>
        <taxon>Pseudomonadota</taxon>
        <taxon>Alphaproteobacteria</taxon>
        <taxon>Rhodobacterales</taxon>
        <taxon>Roseobacteraceae</taxon>
        <taxon>Thalassovita</taxon>
    </lineage>
</organism>
<name>A0A521APX2_9RHOB</name>
<keyword evidence="1" id="KW-0449">Lipoprotein</keyword>
<dbReference type="GO" id="GO:0043165">
    <property type="term" value="P:Gram-negative-bacterium-type cell outer membrane assembly"/>
    <property type="evidence" value="ECO:0007669"/>
    <property type="project" value="InterPro"/>
</dbReference>
<dbReference type="EMBL" id="FXTO01000001">
    <property type="protein sequence ID" value="SMO36690.1"/>
    <property type="molecule type" value="Genomic_DNA"/>
</dbReference>
<dbReference type="Pfam" id="PF04390">
    <property type="entry name" value="LptE"/>
    <property type="match status" value="1"/>
</dbReference>
<dbReference type="AlphaFoldDB" id="A0A521APX2"/>
<dbReference type="GO" id="GO:0019867">
    <property type="term" value="C:outer membrane"/>
    <property type="evidence" value="ECO:0007669"/>
    <property type="project" value="InterPro"/>
</dbReference>
<gene>
    <name evidence="1" type="ORF">SAMN06265173_101289</name>
</gene>
<dbReference type="Proteomes" id="UP000316030">
    <property type="component" value="Unassembled WGS sequence"/>
</dbReference>
<proteinExistence type="predicted"/>
<dbReference type="Gene3D" id="3.30.160.150">
    <property type="entry name" value="Lipoprotein like domain"/>
    <property type="match status" value="1"/>
</dbReference>
<accession>A0A521APX2</accession>
<reference evidence="1 2" key="1">
    <citation type="submission" date="2017-05" db="EMBL/GenBank/DDBJ databases">
        <authorList>
            <person name="Varghese N."/>
            <person name="Submissions S."/>
        </authorList>
    </citation>
    <scope>NUCLEOTIDE SEQUENCE [LARGE SCALE GENOMIC DNA]</scope>
    <source>
        <strain evidence="1 2">DSM 29506</strain>
    </source>
</reference>
<dbReference type="OrthoDB" id="7629596at2"/>
<dbReference type="PROSITE" id="PS51257">
    <property type="entry name" value="PROKAR_LIPOPROTEIN"/>
    <property type="match status" value="1"/>
</dbReference>
<dbReference type="InterPro" id="IPR007485">
    <property type="entry name" value="LPS_assembly_LptE"/>
</dbReference>
<evidence type="ECO:0000313" key="2">
    <source>
        <dbReference type="Proteomes" id="UP000316030"/>
    </source>
</evidence>
<evidence type="ECO:0000313" key="1">
    <source>
        <dbReference type="EMBL" id="SMO36690.1"/>
    </source>
</evidence>
<dbReference type="RefSeq" id="WP_142491593.1">
    <property type="nucleotide sequence ID" value="NZ_FXTO01000001.1"/>
</dbReference>
<keyword evidence="2" id="KW-1185">Reference proteome</keyword>
<sequence length="163" mass="17678">MWLSDRRTFLIAIAAALSGCGFTPAYGPSGPARKLLGQITVDAPENRDEQLLVQNLETRLGRTLTGRYELGYTLSFIEERMAVSGDNITSRFNIVGSVAYTLRDVATEKVLTSGKVNSFTGYSTTSSTVATLASERDARERLAVILSDQIVTRLIAASVDLPE</sequence>